<reference evidence="2" key="2">
    <citation type="submission" date="2020-03" db="EMBL/GenBank/DDBJ databases">
        <title>Walnut 2.0.</title>
        <authorList>
            <person name="Marrano A."/>
            <person name="Britton M."/>
            <person name="Zimin A.V."/>
            <person name="Zaini P.A."/>
            <person name="Workman R."/>
            <person name="Puiu D."/>
            <person name="Bianco L."/>
            <person name="Allen B.J."/>
            <person name="Troggio M."/>
            <person name="Leslie C.A."/>
            <person name="Timp W."/>
            <person name="Dendekar A."/>
            <person name="Salzberg S.L."/>
            <person name="Neale D.B."/>
        </authorList>
    </citation>
    <scope>NUCLEOTIDE SEQUENCE</scope>
    <source>
        <tissue evidence="2">Leaves</tissue>
    </source>
</reference>
<evidence type="ECO:0000256" key="1">
    <source>
        <dbReference type="SAM" id="MobiDB-lite"/>
    </source>
</evidence>
<dbReference type="Gramene" id="Jr07_23020_p2">
    <property type="protein sequence ID" value="cds.Jr07_23020_p2"/>
    <property type="gene ID" value="Jr07_23020"/>
</dbReference>
<reference evidence="2" key="1">
    <citation type="submission" date="2015-10" db="EMBL/GenBank/DDBJ databases">
        <authorList>
            <person name="Martinez-Garcia P.J."/>
            <person name="Crepeau M.W."/>
            <person name="Puiu D."/>
            <person name="Gonzalez-Ibeas D."/>
            <person name="Whalen J."/>
            <person name="Stevens K."/>
            <person name="Paul R."/>
            <person name="Butterfield T."/>
            <person name="Britton M."/>
            <person name="Reagan R."/>
            <person name="Chakraborty S."/>
            <person name="Walawage S.L."/>
            <person name="Vasquez-Gross H.A."/>
            <person name="Cardeno C."/>
            <person name="Famula R."/>
            <person name="Pratt K."/>
            <person name="Kuruganti S."/>
            <person name="Aradhya M.K."/>
            <person name="Leslie C.A."/>
            <person name="Dandekar A.M."/>
            <person name="Salzberg S.L."/>
            <person name="Wegrzyn J.L."/>
            <person name="Langley C.H."/>
            <person name="Neale D.B."/>
        </authorList>
    </citation>
    <scope>NUCLEOTIDE SEQUENCE</scope>
    <source>
        <tissue evidence="2">Leaves</tissue>
    </source>
</reference>
<sequence length="120" mass="13557">SRPSSSKPTPPPGPKTLSLPLSQYSFPENLKNFPSEKTNPGPKPRSERPLRSLPSFVLTVRIFSRLGFILRLRSPNPILFSHNNILYPLPISIKKEGLFSRSLFLHVLFLIPITQEKTPV</sequence>
<dbReference type="Proteomes" id="UP000619265">
    <property type="component" value="Unassembled WGS sequence"/>
</dbReference>
<proteinExistence type="predicted"/>
<name>A0A834CVY7_JUGRE</name>
<feature type="non-terminal residue" evidence="2">
    <location>
        <position position="1"/>
    </location>
</feature>
<accession>A0A834CVY7</accession>
<evidence type="ECO:0000313" key="2">
    <source>
        <dbReference type="EMBL" id="KAF5465921.1"/>
    </source>
</evidence>
<organism evidence="2 3">
    <name type="scientific">Juglans regia</name>
    <name type="common">English walnut</name>
    <dbReference type="NCBI Taxonomy" id="51240"/>
    <lineage>
        <taxon>Eukaryota</taxon>
        <taxon>Viridiplantae</taxon>
        <taxon>Streptophyta</taxon>
        <taxon>Embryophyta</taxon>
        <taxon>Tracheophyta</taxon>
        <taxon>Spermatophyta</taxon>
        <taxon>Magnoliopsida</taxon>
        <taxon>eudicotyledons</taxon>
        <taxon>Gunneridae</taxon>
        <taxon>Pentapetalae</taxon>
        <taxon>rosids</taxon>
        <taxon>fabids</taxon>
        <taxon>Fagales</taxon>
        <taxon>Juglandaceae</taxon>
        <taxon>Juglans</taxon>
    </lineage>
</organism>
<feature type="region of interest" description="Disordered" evidence="1">
    <location>
        <begin position="1"/>
        <end position="50"/>
    </location>
</feature>
<gene>
    <name evidence="2" type="ORF">F2P56_015882</name>
</gene>
<dbReference type="EMBL" id="LIHL02000007">
    <property type="protein sequence ID" value="KAF5465921.1"/>
    <property type="molecule type" value="Genomic_DNA"/>
</dbReference>
<dbReference type="AlphaFoldDB" id="A0A834CVY7"/>
<protein>
    <submittedName>
        <fullName evidence="2">Uncharacterized protein</fullName>
    </submittedName>
</protein>
<comment type="caution">
    <text evidence="2">The sequence shown here is derived from an EMBL/GenBank/DDBJ whole genome shotgun (WGS) entry which is preliminary data.</text>
</comment>
<evidence type="ECO:0000313" key="3">
    <source>
        <dbReference type="Proteomes" id="UP000619265"/>
    </source>
</evidence>